<dbReference type="RefSeq" id="WP_188588303.1">
    <property type="nucleotide sequence ID" value="NZ_BMGC01000040.1"/>
</dbReference>
<name>A0A916WZJ3_9ACTN</name>
<dbReference type="Pfam" id="PF02720">
    <property type="entry name" value="DUF222"/>
    <property type="match status" value="1"/>
</dbReference>
<reference evidence="3" key="1">
    <citation type="journal article" date="2014" name="Int. J. Syst. Evol. Microbiol.">
        <title>Complete genome sequence of Corynebacterium casei LMG S-19264T (=DSM 44701T), isolated from a smear-ripened cheese.</title>
        <authorList>
            <consortium name="US DOE Joint Genome Institute (JGI-PGF)"/>
            <person name="Walter F."/>
            <person name="Albersmeier A."/>
            <person name="Kalinowski J."/>
            <person name="Ruckert C."/>
        </authorList>
    </citation>
    <scope>NUCLEOTIDE SEQUENCE</scope>
    <source>
        <strain evidence="3">CGMCC 1.12827</strain>
    </source>
</reference>
<feature type="region of interest" description="Disordered" evidence="1">
    <location>
        <begin position="438"/>
        <end position="500"/>
    </location>
</feature>
<accession>A0A916WZJ3</accession>
<feature type="compositionally biased region" description="Low complexity" evidence="1">
    <location>
        <begin position="459"/>
        <end position="471"/>
    </location>
</feature>
<proteinExistence type="predicted"/>
<evidence type="ECO:0000313" key="3">
    <source>
        <dbReference type="EMBL" id="GGB44804.1"/>
    </source>
</evidence>
<reference evidence="3" key="2">
    <citation type="submission" date="2020-09" db="EMBL/GenBank/DDBJ databases">
        <authorList>
            <person name="Sun Q."/>
            <person name="Zhou Y."/>
        </authorList>
    </citation>
    <scope>NUCLEOTIDE SEQUENCE</scope>
    <source>
        <strain evidence="3">CGMCC 1.12827</strain>
    </source>
</reference>
<feature type="compositionally biased region" description="Basic residues" evidence="1">
    <location>
        <begin position="472"/>
        <end position="488"/>
    </location>
</feature>
<organism evidence="3 4">
    <name type="scientific">Gordonia jinhuaensis</name>
    <dbReference type="NCBI Taxonomy" id="1517702"/>
    <lineage>
        <taxon>Bacteria</taxon>
        <taxon>Bacillati</taxon>
        <taxon>Actinomycetota</taxon>
        <taxon>Actinomycetes</taxon>
        <taxon>Mycobacteriales</taxon>
        <taxon>Gordoniaceae</taxon>
        <taxon>Gordonia</taxon>
    </lineage>
</organism>
<evidence type="ECO:0000259" key="2">
    <source>
        <dbReference type="Pfam" id="PF02720"/>
    </source>
</evidence>
<dbReference type="Proteomes" id="UP000621454">
    <property type="component" value="Unassembled WGS sequence"/>
</dbReference>
<sequence>MSVAWPSVDPEVIGLRGSMDGAAIADLANDLMHAVAGQSFLEWTRLRILAEIYHRLVAPFADDDQRAFDAHARAASQIAMLSGRSQRVAEGELDDVLMLFGELPQVADCLRDGVITAAHLRTVLGRTALVSGRDYAGAVDAEIASALRRPGTLSRWQVRNLCDRIVFRHDPDSVRERRKSAKQQRRVWAEHIDGGMSVLHASMTAENVRVAVARVEALAGSVCKHDPRAAGARRSDAVFALLSGERFECLCDRGEDCDATIPEPAMVQAAEAPVFIHVITEAATLEEPDTDAAAETTTEPTVTRVHTSRPSGLGFMDGYGVISGEHVRELSTRARAIIKPINPAGKPLLSHLPSNPYRPSSAMVLYIRARDGYCTVPGCDKPAFAADADHVHEYDHDNPAAGGRTTAENLATKCRMHHQMKTDGVFLDDQYIDEHGEPDRCSTHATVSRFSGTSNPVTSCSPPCGASSSPTHNHHPHRHPAGGGHHHNSNPSHPPGAETVWQTSTPAVAANGNAIANDASALRRQR</sequence>
<dbReference type="InterPro" id="IPR003615">
    <property type="entry name" value="HNH_nuc"/>
</dbReference>
<evidence type="ECO:0000313" key="4">
    <source>
        <dbReference type="Proteomes" id="UP000621454"/>
    </source>
</evidence>
<gene>
    <name evidence="3" type="ORF">GCM10011489_35330</name>
</gene>
<feature type="domain" description="DUF222" evidence="2">
    <location>
        <begin position="49"/>
        <end position="371"/>
    </location>
</feature>
<dbReference type="CDD" id="cd00085">
    <property type="entry name" value="HNHc"/>
    <property type="match status" value="1"/>
</dbReference>
<protein>
    <recommendedName>
        <fullName evidence="2">DUF222 domain-containing protein</fullName>
    </recommendedName>
</protein>
<dbReference type="InterPro" id="IPR003870">
    <property type="entry name" value="DUF222"/>
</dbReference>
<dbReference type="AlphaFoldDB" id="A0A916WZJ3"/>
<comment type="caution">
    <text evidence="3">The sequence shown here is derived from an EMBL/GenBank/DDBJ whole genome shotgun (WGS) entry which is preliminary data.</text>
</comment>
<feature type="compositionally biased region" description="Polar residues" evidence="1">
    <location>
        <begin position="443"/>
        <end position="458"/>
    </location>
</feature>
<feature type="region of interest" description="Disordered" evidence="1">
    <location>
        <begin position="288"/>
        <end position="309"/>
    </location>
</feature>
<evidence type="ECO:0000256" key="1">
    <source>
        <dbReference type="SAM" id="MobiDB-lite"/>
    </source>
</evidence>
<keyword evidence="4" id="KW-1185">Reference proteome</keyword>
<dbReference type="EMBL" id="BMGC01000040">
    <property type="protein sequence ID" value="GGB44804.1"/>
    <property type="molecule type" value="Genomic_DNA"/>
</dbReference>